<feature type="transmembrane region" description="Helical" evidence="1">
    <location>
        <begin position="211"/>
        <end position="227"/>
    </location>
</feature>
<keyword evidence="1" id="KW-0812">Transmembrane</keyword>
<dbReference type="PANTHER" id="PTHR30373">
    <property type="entry name" value="UPF0603 PROTEIN YGCG"/>
    <property type="match status" value="1"/>
</dbReference>
<proteinExistence type="predicted"/>
<sequence length="289" mass="29642">MSPLKMVKINFPRERSLPPVTRLGSRVIRALAIASMLLGSHAWSSPAAARTWPKPEGVASDFAKIIDPASRDSIEALARELREKTGAELAVVTLPDLGGDEIEPVAVDLFKAWGIGKKGTDEGVLILLAWRERRVRIEVGYGLEGILPDGLCGSIIRRVMAPELAAGRVGTGFLRGAQAVTGVIAKDRGVTITGARPLPDEDQGQPGNPRSALLLAVVVILILNAALRGSRRRMYRGWGGRGGPGGFGGMFGGFGGMGGGFGGGFGGGGGGFGGFGGGRSGGGGASGGF</sequence>
<organism evidence="3 4">
    <name type="scientific">Eiseniibacteriota bacterium</name>
    <dbReference type="NCBI Taxonomy" id="2212470"/>
    <lineage>
        <taxon>Bacteria</taxon>
        <taxon>Candidatus Eiseniibacteriota</taxon>
    </lineage>
</organism>
<gene>
    <name evidence="3" type="ORF">E6K71_10890</name>
</gene>
<evidence type="ECO:0000313" key="4">
    <source>
        <dbReference type="Proteomes" id="UP000316292"/>
    </source>
</evidence>
<comment type="caution">
    <text evidence="3">The sequence shown here is derived from an EMBL/GenBank/DDBJ whole genome shotgun (WGS) entry which is preliminary data.</text>
</comment>
<feature type="domain" description="TPM" evidence="2">
    <location>
        <begin position="60"/>
        <end position="181"/>
    </location>
</feature>
<dbReference type="EMBL" id="VBOR01000127">
    <property type="protein sequence ID" value="TMQ47099.1"/>
    <property type="molecule type" value="Genomic_DNA"/>
</dbReference>
<evidence type="ECO:0000313" key="3">
    <source>
        <dbReference type="EMBL" id="TMQ47099.1"/>
    </source>
</evidence>
<dbReference type="Pfam" id="PF04536">
    <property type="entry name" value="TPM_phosphatase"/>
    <property type="match status" value="1"/>
</dbReference>
<evidence type="ECO:0000259" key="2">
    <source>
        <dbReference type="Pfam" id="PF04536"/>
    </source>
</evidence>
<reference evidence="3 4" key="1">
    <citation type="journal article" date="2019" name="Nat. Microbiol.">
        <title>Mediterranean grassland soil C-N compound turnover is dependent on rainfall and depth, and is mediated by genomically divergent microorganisms.</title>
        <authorList>
            <person name="Diamond S."/>
            <person name="Andeer P.F."/>
            <person name="Li Z."/>
            <person name="Crits-Christoph A."/>
            <person name="Burstein D."/>
            <person name="Anantharaman K."/>
            <person name="Lane K.R."/>
            <person name="Thomas B.C."/>
            <person name="Pan C."/>
            <person name="Northen T.R."/>
            <person name="Banfield J.F."/>
        </authorList>
    </citation>
    <scope>NUCLEOTIDE SEQUENCE [LARGE SCALE GENOMIC DNA]</scope>
    <source>
        <strain evidence="3">WS_1</strain>
    </source>
</reference>
<keyword evidence="1" id="KW-0472">Membrane</keyword>
<evidence type="ECO:0000256" key="1">
    <source>
        <dbReference type="SAM" id="Phobius"/>
    </source>
</evidence>
<dbReference type="Proteomes" id="UP000316292">
    <property type="component" value="Unassembled WGS sequence"/>
</dbReference>
<dbReference type="AlphaFoldDB" id="A0A538S6T4"/>
<name>A0A538S6T4_UNCEI</name>
<dbReference type="InterPro" id="IPR007621">
    <property type="entry name" value="TPM_dom"/>
</dbReference>
<accession>A0A538S6T4</accession>
<protein>
    <submittedName>
        <fullName evidence="3">TPM domain-containing protein</fullName>
    </submittedName>
</protein>
<keyword evidence="1" id="KW-1133">Transmembrane helix</keyword>
<dbReference type="Gene3D" id="3.10.310.50">
    <property type="match status" value="1"/>
</dbReference>
<dbReference type="PANTHER" id="PTHR30373:SF2">
    <property type="entry name" value="UPF0603 PROTEIN YGCG"/>
    <property type="match status" value="1"/>
</dbReference>